<dbReference type="SUPFAM" id="SSF159501">
    <property type="entry name" value="EreA/ChaN-like"/>
    <property type="match status" value="1"/>
</dbReference>
<evidence type="ECO:0000256" key="1">
    <source>
        <dbReference type="SAM" id="MobiDB-lite"/>
    </source>
</evidence>
<dbReference type="Pfam" id="PF05139">
    <property type="entry name" value="Erythro_esteras"/>
    <property type="match status" value="1"/>
</dbReference>
<evidence type="ECO:0000313" key="3">
    <source>
        <dbReference type="Proteomes" id="UP000236732"/>
    </source>
</evidence>
<accession>A0A1H5Y2J0</accession>
<dbReference type="RefSeq" id="WP_103954860.1">
    <property type="nucleotide sequence ID" value="NZ_FNVT01000002.1"/>
</dbReference>
<gene>
    <name evidence="2" type="ORF">SAMN05444920_102109</name>
</gene>
<sequence>MPQATTRRWIAENARPLTTTDPDEPLTDLEPLRAMLAGAVIVGVGEPTRAAREVVTQGHRVLRLLVEELGFRVLAIQDDETAVERVDAYIRGGDGDARAALSGLWRPWRTEETIAVIEWARGFNRRHPSDPLRMVGLEPVSARASDYQAVIDHVAGVSGDRLDELRHHYDTIVTAHEVPEHVQHARGSHPGRPFADHARDAYEMVASLPGPGAALEKAKLILDWPAGGFAAGGFDYGALRRRSVATLTSLLRDEGAKIVYWEGMAFTANAAQVIPAALLKPFQSVGNELRGRLGGGYFSLLIGFAQGDVSGLHPGQWVPRPMPGSADAMLGQGRYLLDLRAPRTPPVNDWLRGPHQLRIIGGIYDATADSEHYLTTGRLDEWFDAVLQVGTVTPTTLL</sequence>
<dbReference type="PANTHER" id="PTHR31299:SF0">
    <property type="entry name" value="ESTERASE, PUTATIVE (AFU_ORTHOLOGUE AFUA_1G05850)-RELATED"/>
    <property type="match status" value="1"/>
</dbReference>
<dbReference type="EMBL" id="FNVT01000002">
    <property type="protein sequence ID" value="SEG18062.1"/>
    <property type="molecule type" value="Genomic_DNA"/>
</dbReference>
<keyword evidence="3" id="KW-1185">Reference proteome</keyword>
<dbReference type="GO" id="GO:0046677">
    <property type="term" value="P:response to antibiotic"/>
    <property type="evidence" value="ECO:0007669"/>
    <property type="project" value="InterPro"/>
</dbReference>
<dbReference type="PANTHER" id="PTHR31299">
    <property type="entry name" value="ESTERASE, PUTATIVE (AFU_ORTHOLOGUE AFUA_1G05850)-RELATED"/>
    <property type="match status" value="1"/>
</dbReference>
<dbReference type="InterPro" id="IPR007815">
    <property type="entry name" value="Emycin_Estase"/>
</dbReference>
<reference evidence="2 3" key="1">
    <citation type="submission" date="2016-10" db="EMBL/GenBank/DDBJ databases">
        <authorList>
            <person name="de Groot N.N."/>
        </authorList>
    </citation>
    <scope>NUCLEOTIDE SEQUENCE [LARGE SCALE GENOMIC DNA]</scope>
    <source>
        <strain evidence="2 3">CGMCC 4.7037</strain>
    </source>
</reference>
<name>A0A1H5Y2J0_9ACTN</name>
<dbReference type="Proteomes" id="UP000236732">
    <property type="component" value="Unassembled WGS sequence"/>
</dbReference>
<proteinExistence type="predicted"/>
<dbReference type="Gene3D" id="3.30.1870.10">
    <property type="entry name" value="EreA-like, domain 2"/>
    <property type="match status" value="1"/>
</dbReference>
<dbReference type="InterPro" id="IPR052036">
    <property type="entry name" value="Hydrolase/PRTase-associated"/>
</dbReference>
<evidence type="ECO:0000313" key="2">
    <source>
        <dbReference type="EMBL" id="SEG18062.1"/>
    </source>
</evidence>
<organism evidence="2 3">
    <name type="scientific">Nonomuraea solani</name>
    <dbReference type="NCBI Taxonomy" id="1144553"/>
    <lineage>
        <taxon>Bacteria</taxon>
        <taxon>Bacillati</taxon>
        <taxon>Actinomycetota</taxon>
        <taxon>Actinomycetes</taxon>
        <taxon>Streptosporangiales</taxon>
        <taxon>Streptosporangiaceae</taxon>
        <taxon>Nonomuraea</taxon>
    </lineage>
</organism>
<feature type="region of interest" description="Disordered" evidence="1">
    <location>
        <begin position="1"/>
        <end position="25"/>
    </location>
</feature>
<dbReference type="AlphaFoldDB" id="A0A1H5Y2J0"/>
<dbReference type="Gene3D" id="1.20.1440.30">
    <property type="entry name" value="Biosynthetic Protein domain"/>
    <property type="match status" value="1"/>
</dbReference>
<dbReference type="OrthoDB" id="9810066at2"/>
<protein>
    <submittedName>
        <fullName evidence="2">Erythromycin esterase</fullName>
    </submittedName>
</protein>
<dbReference type="CDD" id="cd14728">
    <property type="entry name" value="Ere-like"/>
    <property type="match status" value="1"/>
</dbReference>
<dbReference type="Gene3D" id="3.40.1660.10">
    <property type="entry name" value="EreA-like (biosynthetic domain)"/>
    <property type="match status" value="1"/>
</dbReference>